<evidence type="ECO:0000256" key="5">
    <source>
        <dbReference type="SAM" id="SignalP"/>
    </source>
</evidence>
<keyword evidence="5" id="KW-0732">Signal</keyword>
<dbReference type="InterPro" id="IPR000917">
    <property type="entry name" value="Sulfatase_N"/>
</dbReference>
<dbReference type="Pfam" id="PF00884">
    <property type="entry name" value="Sulfatase"/>
    <property type="match status" value="1"/>
</dbReference>
<dbReference type="Proteomes" id="UP000315724">
    <property type="component" value="Chromosome"/>
</dbReference>
<evidence type="ECO:0000259" key="6">
    <source>
        <dbReference type="Pfam" id="PF00884"/>
    </source>
</evidence>
<dbReference type="InterPro" id="IPR024607">
    <property type="entry name" value="Sulfatase_CS"/>
</dbReference>
<feature type="signal peptide" evidence="5">
    <location>
        <begin position="1"/>
        <end position="20"/>
    </location>
</feature>
<dbReference type="EC" id="3.1.6.1" evidence="7"/>
<reference evidence="7 8" key="1">
    <citation type="submission" date="2019-02" db="EMBL/GenBank/DDBJ databases">
        <title>Deep-cultivation of Planctomycetes and their phenomic and genomic characterization uncovers novel biology.</title>
        <authorList>
            <person name="Wiegand S."/>
            <person name="Jogler M."/>
            <person name="Boedeker C."/>
            <person name="Pinto D."/>
            <person name="Vollmers J."/>
            <person name="Rivas-Marin E."/>
            <person name="Kohn T."/>
            <person name="Peeters S.H."/>
            <person name="Heuer A."/>
            <person name="Rast P."/>
            <person name="Oberbeckmann S."/>
            <person name="Bunk B."/>
            <person name="Jeske O."/>
            <person name="Meyerdierks A."/>
            <person name="Storesund J.E."/>
            <person name="Kallscheuer N."/>
            <person name="Luecker S."/>
            <person name="Lage O.M."/>
            <person name="Pohl T."/>
            <person name="Merkel B.J."/>
            <person name="Hornburger P."/>
            <person name="Mueller R.-W."/>
            <person name="Bruemmer F."/>
            <person name="Labrenz M."/>
            <person name="Spormann A.M."/>
            <person name="Op den Camp H."/>
            <person name="Overmann J."/>
            <person name="Amann R."/>
            <person name="Jetten M.S.M."/>
            <person name="Mascher T."/>
            <person name="Medema M.H."/>
            <person name="Devos D.P."/>
            <person name="Kaster A.-K."/>
            <person name="Ovreas L."/>
            <person name="Rohde M."/>
            <person name="Galperin M.Y."/>
            <person name="Jogler C."/>
        </authorList>
    </citation>
    <scope>NUCLEOTIDE SEQUENCE [LARGE SCALE GENOMIC DNA]</scope>
    <source>
        <strain evidence="7 8">Mal48</strain>
    </source>
</reference>
<evidence type="ECO:0000256" key="2">
    <source>
        <dbReference type="ARBA" id="ARBA00022723"/>
    </source>
</evidence>
<dbReference type="Gene3D" id="3.30.1120.10">
    <property type="match status" value="1"/>
</dbReference>
<keyword evidence="2" id="KW-0479">Metal-binding</keyword>
<name>A0A517QND9_9PLAN</name>
<gene>
    <name evidence="7" type="primary">atsA_24</name>
    <name evidence="7" type="ORF">Mal48_24020</name>
</gene>
<dbReference type="GO" id="GO:0046872">
    <property type="term" value="F:metal ion binding"/>
    <property type="evidence" value="ECO:0007669"/>
    <property type="project" value="UniProtKB-KW"/>
</dbReference>
<dbReference type="RefSeq" id="WP_145199000.1">
    <property type="nucleotide sequence ID" value="NZ_CP036267.1"/>
</dbReference>
<evidence type="ECO:0000313" key="7">
    <source>
        <dbReference type="EMBL" id="QDT33149.1"/>
    </source>
</evidence>
<dbReference type="Gene3D" id="3.40.720.10">
    <property type="entry name" value="Alkaline Phosphatase, subunit A"/>
    <property type="match status" value="1"/>
</dbReference>
<dbReference type="GO" id="GO:0004065">
    <property type="term" value="F:arylsulfatase activity"/>
    <property type="evidence" value="ECO:0007669"/>
    <property type="project" value="UniProtKB-EC"/>
</dbReference>
<dbReference type="EMBL" id="CP036267">
    <property type="protein sequence ID" value="QDT33149.1"/>
    <property type="molecule type" value="Genomic_DNA"/>
</dbReference>
<dbReference type="PANTHER" id="PTHR42693:SF53">
    <property type="entry name" value="ENDO-4-O-SULFATASE"/>
    <property type="match status" value="1"/>
</dbReference>
<evidence type="ECO:0000256" key="1">
    <source>
        <dbReference type="ARBA" id="ARBA00008779"/>
    </source>
</evidence>
<keyword evidence="8" id="KW-1185">Reference proteome</keyword>
<evidence type="ECO:0000256" key="4">
    <source>
        <dbReference type="ARBA" id="ARBA00022837"/>
    </source>
</evidence>
<keyword evidence="3 7" id="KW-0378">Hydrolase</keyword>
<comment type="similarity">
    <text evidence="1">Belongs to the sulfatase family.</text>
</comment>
<feature type="chain" id="PRO_5021709309" evidence="5">
    <location>
        <begin position="21"/>
        <end position="475"/>
    </location>
</feature>
<evidence type="ECO:0000313" key="8">
    <source>
        <dbReference type="Proteomes" id="UP000315724"/>
    </source>
</evidence>
<feature type="domain" description="Sulfatase N-terminal" evidence="6">
    <location>
        <begin position="24"/>
        <end position="320"/>
    </location>
</feature>
<proteinExistence type="inferred from homology"/>
<dbReference type="PROSITE" id="PS00523">
    <property type="entry name" value="SULFATASE_1"/>
    <property type="match status" value="1"/>
</dbReference>
<dbReference type="PANTHER" id="PTHR42693">
    <property type="entry name" value="ARYLSULFATASE FAMILY MEMBER"/>
    <property type="match status" value="1"/>
</dbReference>
<dbReference type="OrthoDB" id="9783154at2"/>
<accession>A0A517QND9</accession>
<protein>
    <submittedName>
        <fullName evidence="7">Arylsulfatase</fullName>
        <ecNumber evidence="7">3.1.6.1</ecNumber>
    </submittedName>
</protein>
<dbReference type="SUPFAM" id="SSF53649">
    <property type="entry name" value="Alkaline phosphatase-like"/>
    <property type="match status" value="1"/>
</dbReference>
<dbReference type="KEGG" id="tpol:Mal48_24020"/>
<keyword evidence="4" id="KW-0106">Calcium</keyword>
<dbReference type="InterPro" id="IPR050738">
    <property type="entry name" value="Sulfatase"/>
</dbReference>
<organism evidence="7 8">
    <name type="scientific">Thalassoglobus polymorphus</name>
    <dbReference type="NCBI Taxonomy" id="2527994"/>
    <lineage>
        <taxon>Bacteria</taxon>
        <taxon>Pseudomonadati</taxon>
        <taxon>Planctomycetota</taxon>
        <taxon>Planctomycetia</taxon>
        <taxon>Planctomycetales</taxon>
        <taxon>Planctomycetaceae</taxon>
        <taxon>Thalassoglobus</taxon>
    </lineage>
</organism>
<dbReference type="InterPro" id="IPR017850">
    <property type="entry name" value="Alkaline_phosphatase_core_sf"/>
</dbReference>
<evidence type="ECO:0000256" key="3">
    <source>
        <dbReference type="ARBA" id="ARBA00022801"/>
    </source>
</evidence>
<dbReference type="AlphaFoldDB" id="A0A517QND9"/>
<sequence length="475" mass="52759" precursor="true">MKTFLKLFVILLTIQQPGFAETPPNFVLCMSDDQGWGDVGFNGHPHLITPVMDEMAATGLRFDRFHAAAPVCSPTRASFLTGRHPNRMGVFSWGHSLRPQEVTIAEVLAQSGYSTGHFGKWHLGSVRADSPVSPGQSGFEEWLSSPNFYENSPLMSQRGKAVETDGESSMITVEAAIPFMEQAIKKQKTFLAVIWFGNPHTPHQATDELKKLYPGLSKKEQNYYGEITGIDQAMGHLRKELDRLKVRENTFLLYTSDNGPQGRTVGSSGGLRGAKGSLWEGGTRVPAMIEWPNRIKKHRVVKTPGNTSDIYPTVLELAGIKSPHQHPLDGISLVDVIDGKQTKREKPMAFWIYTSKGVGTPSAEWMQKLQDEQAGKAEATPAPPLSETALVKKKYKQGDPGGHSALVDEEWKLHAIPTKNKNWKYELYNLNDDEAETTDISKEHPDLVKRMSGELSEWRDSVIDSLNGKDYSTSN</sequence>